<name>A0A8C5PUQ4_9ANUR</name>
<reference evidence="1" key="2">
    <citation type="submission" date="2025-09" db="UniProtKB">
        <authorList>
            <consortium name="Ensembl"/>
        </authorList>
    </citation>
    <scope>IDENTIFICATION</scope>
</reference>
<dbReference type="Ensembl" id="ENSLLET00000029260.1">
    <property type="protein sequence ID" value="ENSLLEP00000028163.1"/>
    <property type="gene ID" value="ENSLLEG00000017903.1"/>
</dbReference>
<reference evidence="1" key="1">
    <citation type="submission" date="2025-08" db="UniProtKB">
        <authorList>
            <consortium name="Ensembl"/>
        </authorList>
    </citation>
    <scope>IDENTIFICATION</scope>
</reference>
<dbReference type="GeneTree" id="ENSGT00940000177839"/>
<dbReference type="PANTHER" id="PTHR38001:SF1">
    <property type="entry name" value="PROTEIN CEBPZOS"/>
    <property type="match status" value="1"/>
</dbReference>
<sequence>MEPTARKIFKGVLFLELIGVIGAYGLFHKMNSSQDFRCTMNRRFPSVLEGKRISVHTTLLPIPKICILKVKFLMSRSKKTRML</sequence>
<accession>A0A8C5PUQ4</accession>
<protein>
    <recommendedName>
        <fullName evidence="3">Protein CEBPZOS</fullName>
    </recommendedName>
</protein>
<proteinExistence type="predicted"/>
<dbReference type="OrthoDB" id="5804148at2759"/>
<organism evidence="1 2">
    <name type="scientific">Leptobrachium leishanense</name>
    <name type="common">Leishan spiny toad</name>
    <dbReference type="NCBI Taxonomy" id="445787"/>
    <lineage>
        <taxon>Eukaryota</taxon>
        <taxon>Metazoa</taxon>
        <taxon>Chordata</taxon>
        <taxon>Craniata</taxon>
        <taxon>Vertebrata</taxon>
        <taxon>Euteleostomi</taxon>
        <taxon>Amphibia</taxon>
        <taxon>Batrachia</taxon>
        <taxon>Anura</taxon>
        <taxon>Pelobatoidea</taxon>
        <taxon>Megophryidae</taxon>
        <taxon>Leptobrachium</taxon>
    </lineage>
</organism>
<keyword evidence="2" id="KW-1185">Reference proteome</keyword>
<evidence type="ECO:0008006" key="3">
    <source>
        <dbReference type="Google" id="ProtNLM"/>
    </source>
</evidence>
<evidence type="ECO:0000313" key="1">
    <source>
        <dbReference type="Ensembl" id="ENSLLEP00000028163.1"/>
    </source>
</evidence>
<dbReference type="AlphaFoldDB" id="A0A8C5PUQ4"/>
<dbReference type="InterPro" id="IPR037764">
    <property type="entry name" value="CEBPZOS"/>
</dbReference>
<dbReference type="Proteomes" id="UP000694569">
    <property type="component" value="Unplaced"/>
</dbReference>
<evidence type="ECO:0000313" key="2">
    <source>
        <dbReference type="Proteomes" id="UP000694569"/>
    </source>
</evidence>
<dbReference type="PANTHER" id="PTHR38001">
    <property type="entry name" value="PROTEIN CEBPZOS"/>
    <property type="match status" value="1"/>
</dbReference>